<gene>
    <name evidence="3" type="ORF">DVH24_000780</name>
</gene>
<dbReference type="NCBIfam" id="TIGR00756">
    <property type="entry name" value="PPR"/>
    <property type="match status" value="3"/>
</dbReference>
<organism evidence="3 4">
    <name type="scientific">Malus domestica</name>
    <name type="common">Apple</name>
    <name type="synonym">Pyrus malus</name>
    <dbReference type="NCBI Taxonomy" id="3750"/>
    <lineage>
        <taxon>Eukaryota</taxon>
        <taxon>Viridiplantae</taxon>
        <taxon>Streptophyta</taxon>
        <taxon>Embryophyta</taxon>
        <taxon>Tracheophyta</taxon>
        <taxon>Spermatophyta</taxon>
        <taxon>Magnoliopsida</taxon>
        <taxon>eudicotyledons</taxon>
        <taxon>Gunneridae</taxon>
        <taxon>Pentapetalae</taxon>
        <taxon>rosids</taxon>
        <taxon>fabids</taxon>
        <taxon>Rosales</taxon>
        <taxon>Rosaceae</taxon>
        <taxon>Amygdaloideae</taxon>
        <taxon>Maleae</taxon>
        <taxon>Malus</taxon>
    </lineage>
</organism>
<dbReference type="Pfam" id="PF13041">
    <property type="entry name" value="PPR_2"/>
    <property type="match status" value="1"/>
</dbReference>
<evidence type="ECO:0000256" key="2">
    <source>
        <dbReference type="PROSITE-ProRule" id="PRU00708"/>
    </source>
</evidence>
<reference evidence="3 4" key="1">
    <citation type="submission" date="2018-10" db="EMBL/GenBank/DDBJ databases">
        <title>A high-quality apple genome assembly.</title>
        <authorList>
            <person name="Hu J."/>
        </authorList>
    </citation>
    <scope>NUCLEOTIDE SEQUENCE [LARGE SCALE GENOMIC DNA]</scope>
    <source>
        <strain evidence="4">cv. HFTH1</strain>
        <tissue evidence="3">Young leaf</tissue>
    </source>
</reference>
<dbReference type="InterPro" id="IPR002885">
    <property type="entry name" value="PPR_rpt"/>
</dbReference>
<dbReference type="AlphaFoldDB" id="A0A498JZE4"/>
<dbReference type="PANTHER" id="PTHR45613">
    <property type="entry name" value="PENTATRICOPEPTIDE REPEAT-CONTAINING PROTEIN"/>
    <property type="match status" value="1"/>
</dbReference>
<feature type="repeat" description="PPR" evidence="2">
    <location>
        <begin position="44"/>
        <end position="78"/>
    </location>
</feature>
<protein>
    <recommendedName>
        <fullName evidence="5">Pentacotripeptide-repeat region of PRORP domain-containing protein</fullName>
    </recommendedName>
</protein>
<evidence type="ECO:0008006" key="5">
    <source>
        <dbReference type="Google" id="ProtNLM"/>
    </source>
</evidence>
<dbReference type="EMBL" id="RDQH01000330">
    <property type="protein sequence ID" value="RXI00546.1"/>
    <property type="molecule type" value="Genomic_DNA"/>
</dbReference>
<evidence type="ECO:0000256" key="1">
    <source>
        <dbReference type="ARBA" id="ARBA00022737"/>
    </source>
</evidence>
<dbReference type="Gene3D" id="1.25.40.10">
    <property type="entry name" value="Tetratricopeptide repeat domain"/>
    <property type="match status" value="2"/>
</dbReference>
<proteinExistence type="predicted"/>
<dbReference type="Pfam" id="PF12854">
    <property type="entry name" value="PPR_1"/>
    <property type="match status" value="2"/>
</dbReference>
<name>A0A498JZE4_MALDO</name>
<comment type="caution">
    <text evidence="3">The sequence shown here is derived from an EMBL/GenBank/DDBJ whole genome shotgun (WGS) entry which is preliminary data.</text>
</comment>
<keyword evidence="4" id="KW-1185">Reference proteome</keyword>
<evidence type="ECO:0000313" key="3">
    <source>
        <dbReference type="EMBL" id="RXI00546.1"/>
    </source>
</evidence>
<keyword evidence="1" id="KW-0677">Repeat</keyword>
<dbReference type="PROSITE" id="PS51375">
    <property type="entry name" value="PPR"/>
    <property type="match status" value="3"/>
</dbReference>
<dbReference type="Proteomes" id="UP000290289">
    <property type="component" value="Chromosome 4"/>
</dbReference>
<dbReference type="InterPro" id="IPR011990">
    <property type="entry name" value="TPR-like_helical_dom_sf"/>
</dbReference>
<feature type="repeat" description="PPR" evidence="2">
    <location>
        <begin position="86"/>
        <end position="120"/>
    </location>
</feature>
<sequence length="149" mass="16820">MITKTIKLDVVTFNSLIYASCKSGKWEEGVRLFKTMIGYGALPNIVSYNSVLDALCKEGKTTEALNLVEEMIRRGEKPDVLLTKLSIVTYNSLINGLCRTSQWRETSRLFDKMVLCNEGMTDEVRKEFEATIDGALRLDEDEGDNHETS</sequence>
<feature type="repeat" description="PPR" evidence="2">
    <location>
        <begin position="9"/>
        <end position="43"/>
    </location>
</feature>
<dbReference type="PANTHER" id="PTHR45613:SF207">
    <property type="entry name" value="OS08G0300700 PROTEIN"/>
    <property type="match status" value="1"/>
</dbReference>
<accession>A0A498JZE4</accession>
<evidence type="ECO:0000313" key="4">
    <source>
        <dbReference type="Proteomes" id="UP000290289"/>
    </source>
</evidence>